<feature type="compositionally biased region" description="Polar residues" evidence="1">
    <location>
        <begin position="207"/>
        <end position="218"/>
    </location>
</feature>
<feature type="compositionally biased region" description="Polar residues" evidence="1">
    <location>
        <begin position="421"/>
        <end position="455"/>
    </location>
</feature>
<feature type="region of interest" description="Disordered" evidence="1">
    <location>
        <begin position="236"/>
        <end position="273"/>
    </location>
</feature>
<evidence type="ECO:0000313" key="4">
    <source>
        <dbReference type="Proteomes" id="UP000094236"/>
    </source>
</evidence>
<keyword evidence="2" id="KW-1133">Transmembrane helix</keyword>
<sequence length="576" mass="62044">MGFNSTGLAVGLAIGIPSVVIITISLIFAYRSGRKFKREGREEGIENSKDFELDEISFNNGEDYPGYSKKMNEFVRSSTTGSTSSSPVGSGSGSGTKSDSGSVSAPASSVRPPVAPLNGSSDQLGRVNNYTVAKKRMNSDISLVKTIDHHSNRSSDDAQNKRSMSSNATDTNSRPNSNTHTNHQHQHANQHQQFPPHSQSHSHSQSYQNLKNPINRSNSQSLADYYDSVIPVLPPSAASHSHSASHNSNLNNNNQANGSNSGINSSGQIGSGNASLSSPVIANAGSITDESNSSSYNFLSRFRPKHDKLHKTHRIVKPQIISEPEIPDNESVSSSQNEYIKALNKNDSSSFPLTTHTRANASAHALNAFNNIPSYTSRSNSNSPLNGSNGSNGSNPALINGSNNNLQNKIYNKNGSHRSSDQGIETRNSIPVSSTNGSISTSNDSSKLRRSGTSRNMLNDILQKEDDISSQKNNTITSENVPVAKTKFEEPIAVPSAPLTPQESPFKDSMKMPPRVSQYINNDSFSSLPSSVGNRGTPELENVISNSGSKGIIVDEGYTNYDNNKKKFLKSVRPQF</sequence>
<feature type="region of interest" description="Disordered" evidence="1">
    <location>
        <begin position="375"/>
        <end position="455"/>
    </location>
</feature>
<feature type="region of interest" description="Disordered" evidence="1">
    <location>
        <begin position="77"/>
        <end position="127"/>
    </location>
</feature>
<dbReference type="Proteomes" id="UP000094236">
    <property type="component" value="Unassembled WGS sequence"/>
</dbReference>
<feature type="compositionally biased region" description="Basic and acidic residues" evidence="1">
    <location>
        <begin position="146"/>
        <end position="160"/>
    </location>
</feature>
<feature type="compositionally biased region" description="Low complexity" evidence="1">
    <location>
        <begin position="403"/>
        <end position="414"/>
    </location>
</feature>
<gene>
    <name evidence="3" type="ORF">PACTADRAFT_50499</name>
</gene>
<keyword evidence="2" id="KW-0812">Transmembrane</keyword>
<feature type="compositionally biased region" description="Low complexity" evidence="1">
    <location>
        <begin position="379"/>
        <end position="396"/>
    </location>
</feature>
<evidence type="ECO:0000256" key="1">
    <source>
        <dbReference type="SAM" id="MobiDB-lite"/>
    </source>
</evidence>
<evidence type="ECO:0000256" key="2">
    <source>
        <dbReference type="SAM" id="Phobius"/>
    </source>
</evidence>
<dbReference type="EMBL" id="KV454015">
    <property type="protein sequence ID" value="ODV94633.1"/>
    <property type="molecule type" value="Genomic_DNA"/>
</dbReference>
<protein>
    <recommendedName>
        <fullName evidence="5">Suppressor of lethality of KEX2 GAS1 double null mutant protein 1</fullName>
    </recommendedName>
</protein>
<evidence type="ECO:0000313" key="3">
    <source>
        <dbReference type="EMBL" id="ODV94633.1"/>
    </source>
</evidence>
<feature type="compositionally biased region" description="Polar residues" evidence="1">
    <location>
        <begin position="161"/>
        <end position="177"/>
    </location>
</feature>
<feature type="region of interest" description="Disordered" evidence="1">
    <location>
        <begin position="145"/>
        <end position="218"/>
    </location>
</feature>
<accession>A0A1E4TSA0</accession>
<name>A0A1E4TSA0_PACTA</name>
<feature type="compositionally biased region" description="Low complexity" evidence="1">
    <location>
        <begin position="77"/>
        <end position="112"/>
    </location>
</feature>
<reference evidence="4" key="1">
    <citation type="submission" date="2016-05" db="EMBL/GenBank/DDBJ databases">
        <title>Comparative genomics of biotechnologically important yeasts.</title>
        <authorList>
            <consortium name="DOE Joint Genome Institute"/>
            <person name="Riley R."/>
            <person name="Haridas S."/>
            <person name="Wolfe K.H."/>
            <person name="Lopes M.R."/>
            <person name="Hittinger C.T."/>
            <person name="Goker M."/>
            <person name="Salamov A."/>
            <person name="Wisecaver J."/>
            <person name="Long T.M."/>
            <person name="Aerts A.L."/>
            <person name="Barry K."/>
            <person name="Choi C."/>
            <person name="Clum A."/>
            <person name="Coughlan A.Y."/>
            <person name="Deshpande S."/>
            <person name="Douglass A.P."/>
            <person name="Hanson S.J."/>
            <person name="Klenk H.-P."/>
            <person name="Labutti K."/>
            <person name="Lapidus A."/>
            <person name="Lindquist E."/>
            <person name="Lipzen A."/>
            <person name="Meier-Kolthoff J.P."/>
            <person name="Ohm R.A."/>
            <person name="Otillar R.P."/>
            <person name="Pangilinan J."/>
            <person name="Peng Y."/>
            <person name="Rokas A."/>
            <person name="Rosa C.A."/>
            <person name="Scheuner C."/>
            <person name="Sibirny A.A."/>
            <person name="Slot J.C."/>
            <person name="Stielow J.B."/>
            <person name="Sun H."/>
            <person name="Kurtzman C.P."/>
            <person name="Blackwell M."/>
            <person name="Grigoriev I.V."/>
            <person name="Jeffries T.W."/>
        </authorList>
    </citation>
    <scope>NUCLEOTIDE SEQUENCE [LARGE SCALE GENOMIC DNA]</scope>
    <source>
        <strain evidence="4">NRRL Y-2460</strain>
    </source>
</reference>
<keyword evidence="2" id="KW-0472">Membrane</keyword>
<proteinExistence type="predicted"/>
<feature type="compositionally biased region" description="Polar residues" evidence="1">
    <location>
        <begin position="118"/>
        <end position="127"/>
    </location>
</feature>
<feature type="transmembrane region" description="Helical" evidence="2">
    <location>
        <begin position="6"/>
        <end position="30"/>
    </location>
</feature>
<dbReference type="AlphaFoldDB" id="A0A1E4TSA0"/>
<feature type="compositionally biased region" description="Low complexity" evidence="1">
    <location>
        <begin position="189"/>
        <end position="206"/>
    </location>
</feature>
<keyword evidence="4" id="KW-1185">Reference proteome</keyword>
<organism evidence="3 4">
    <name type="scientific">Pachysolen tannophilus NRRL Y-2460</name>
    <dbReference type="NCBI Taxonomy" id="669874"/>
    <lineage>
        <taxon>Eukaryota</taxon>
        <taxon>Fungi</taxon>
        <taxon>Dikarya</taxon>
        <taxon>Ascomycota</taxon>
        <taxon>Saccharomycotina</taxon>
        <taxon>Pichiomycetes</taxon>
        <taxon>Pachysolenaceae</taxon>
        <taxon>Pachysolen</taxon>
    </lineage>
</organism>
<evidence type="ECO:0008006" key="5">
    <source>
        <dbReference type="Google" id="ProtNLM"/>
    </source>
</evidence>
<dbReference type="OrthoDB" id="4082885at2759"/>